<evidence type="ECO:0000256" key="5">
    <source>
        <dbReference type="PROSITE-ProRule" id="PRU00283"/>
    </source>
</evidence>
<dbReference type="SMART" id="SM00129">
    <property type="entry name" value="KISc"/>
    <property type="match status" value="1"/>
</dbReference>
<dbReference type="GO" id="GO:0005737">
    <property type="term" value="C:cytoplasm"/>
    <property type="evidence" value="ECO:0000318"/>
    <property type="project" value="GO_Central"/>
</dbReference>
<dbReference type="InterPro" id="IPR019821">
    <property type="entry name" value="Kinesin_motor_CS"/>
</dbReference>
<dbReference type="InterPro" id="IPR027640">
    <property type="entry name" value="Kinesin-like_fam"/>
</dbReference>
<accession>B3S5T5</accession>
<dbReference type="PhylomeDB" id="B3S5T5"/>
<feature type="compositionally biased region" description="Basic and acidic residues" evidence="7">
    <location>
        <begin position="1338"/>
        <end position="1352"/>
    </location>
</feature>
<keyword evidence="6" id="KW-0175">Coiled coil</keyword>
<evidence type="ECO:0000256" key="4">
    <source>
        <dbReference type="ARBA" id="ARBA00023212"/>
    </source>
</evidence>
<sequence>MSTEVPVRVAVRVRPLLPQEKLQGYDECIWSIPNQPQVVIGKNKSFTFDYAFSQSTTQTELFENCVEPLLQNCFEGYNVTIFAYGQTGSGKTYTIGGANTAGTSEEEAGIISRAIKRIFEVIQANSIDIEMKVSYIEIYREEMHDLLDVDSVGKEMHIRDDSHGNTVVTGAREENVDSAEEALHYLDVGSLARHTGATAMNEQSSRSHSIFTVTIEQRWNGVRKLNYRSKILLSHQNESDGDIQAEDRNEPHFMCSKFHFVDLAGSERSHKAGTAGLRFKESVHINSGLLALGNVISALGDSKKKYAHVPYRDSKLTRLLKDSLGGNSRTLMLTCLSPASSNFAESLNALNYANRARNIKNKPIVNIDPRSLKIAEMQSEIQSLRDELEKRKHLEGETEELTEEDGKKIQTLETQLDKYRNDCIFYYECIKEAKNIFSDLEENEPSSDMLSQTKMNSWLDLIKREEKVRISGFLPVRESQNDIIQQLREELIKLRADLASDEEIFAEKIKEVDQANNRLESLQTENKQYKEALEHSHRQNENLEQRLLELQLKLIDENPEDSSVFTNVEIMENDQDKNVQYHHLPKQLRSSSMPCNDDIKPLPAKGKFRSGSSTTRNLHSSPAVLSGDKMLQTFRARSRILESRIEDEDEVLRPNHIDDEELEKIQQKDRYLYRIIAQKESEMVPKSKANVDIPPSNSAPPFITEKDRSIDDEYIVEDSLEKTLRKSVNQLQFNTDSVKINLKESQARLTDYQHQIRSLSTSIRIKEDLIHELKASRNEMKSLNKTTVNRINTMKSDNQKYQNELTSAKAAIDGYDQQEEQDTNEKKKLEKEYQTTMKIAEERQRALEKLQAEYEHMNTIHHETLERIDNYAEETKRMHAQIDISKAKLKEEAEIKARLEETLRQQQDKLKELQQQYEEEQAKPKLNTSMEREELNKKKAWLDSEVEKIIQRRRDMEDYEEEIRRREEIVSNKESLLSERSNLELIKLRSSQAISKDILRISTQIDTIDKDIDDKSSRMSVQKSQQLQNDISKLYNEKEKLLKNRNELDENLRVNCINSPEEEHKLLEMDEAIEALNAAIEFKNEAIKKKKRLLLNQEDEELGKSGHSIRKRLDHISEIESKELLQKYIDKQLYQGDSSLTRNRSCQVVDLREDEKRKEKCIDQLKLQIDEQGKSIAQLELSLQLSKHENDRKLMYQQKEYEKKMQHLMKQLSKYQEEESKSTSEPSAPSDTEVLTQRIKELEKDLFYYKRLSREMKKKVRDTLNAQQDQKAEKTISAEPSSSTSREKLGGTYSLSGDLSDLRSKSAKPPRSARPESSTSTEDVTSRSGPKLAPVRINRKDLRQISDDEANQRRKSSSTKNGNDYNASLRKLIEFSKHLQ</sequence>
<dbReference type="KEGG" id="tad:TRIADDRAFT_59470"/>
<dbReference type="PROSITE" id="PS00411">
    <property type="entry name" value="KINESIN_MOTOR_1"/>
    <property type="match status" value="1"/>
</dbReference>
<evidence type="ECO:0000256" key="1">
    <source>
        <dbReference type="ARBA" id="ARBA00004245"/>
    </source>
</evidence>
<dbReference type="STRING" id="10228.B3S5T5"/>
<feature type="compositionally biased region" description="Polar residues" evidence="7">
    <location>
        <begin position="1315"/>
        <end position="1328"/>
    </location>
</feature>
<dbReference type="GO" id="GO:0005524">
    <property type="term" value="F:ATP binding"/>
    <property type="evidence" value="ECO:0007669"/>
    <property type="project" value="UniProtKB-UniRule"/>
</dbReference>
<feature type="compositionally biased region" description="Polar residues" evidence="7">
    <location>
        <begin position="1223"/>
        <end position="1234"/>
    </location>
</feature>
<dbReference type="InParanoid" id="B3S5T5"/>
<dbReference type="InterPro" id="IPR027417">
    <property type="entry name" value="P-loop_NTPase"/>
</dbReference>
<feature type="region of interest" description="Disordered" evidence="7">
    <location>
        <begin position="1258"/>
        <end position="1366"/>
    </location>
</feature>
<dbReference type="Proteomes" id="UP000009022">
    <property type="component" value="Unassembled WGS sequence"/>
</dbReference>
<feature type="coiled-coil region" evidence="6">
    <location>
        <begin position="766"/>
        <end position="976"/>
    </location>
</feature>
<dbReference type="PRINTS" id="PR00380">
    <property type="entry name" value="KINESINHEAVY"/>
</dbReference>
<dbReference type="eggNOG" id="KOG0244">
    <property type="taxonomic scope" value="Eukaryota"/>
</dbReference>
<evidence type="ECO:0000256" key="3">
    <source>
        <dbReference type="ARBA" id="ARBA00022840"/>
    </source>
</evidence>
<feature type="coiled-coil region" evidence="6">
    <location>
        <begin position="477"/>
        <end position="553"/>
    </location>
</feature>
<keyword evidence="5" id="KW-0505">Motor protein</keyword>
<dbReference type="GO" id="GO:0016887">
    <property type="term" value="F:ATP hydrolysis activity"/>
    <property type="evidence" value="ECO:0000318"/>
    <property type="project" value="GO_Central"/>
</dbReference>
<protein>
    <recommendedName>
        <fullName evidence="8">Kinesin motor domain-containing protein</fullName>
    </recommendedName>
</protein>
<keyword evidence="3 5" id="KW-0067">ATP-binding</keyword>
<evidence type="ECO:0000313" key="9">
    <source>
        <dbReference type="EMBL" id="EDV21954.1"/>
    </source>
</evidence>
<dbReference type="HOGENOM" id="CLU_005591_0_0_1"/>
<dbReference type="CDD" id="cd01372">
    <property type="entry name" value="KISc_KIF4"/>
    <property type="match status" value="1"/>
</dbReference>
<dbReference type="InterPro" id="IPR001752">
    <property type="entry name" value="Kinesin_motor_dom"/>
</dbReference>
<keyword evidence="4" id="KW-0963">Cytoplasm</keyword>
<dbReference type="GO" id="GO:0003777">
    <property type="term" value="F:microtubule motor activity"/>
    <property type="evidence" value="ECO:0000318"/>
    <property type="project" value="GO_Central"/>
</dbReference>
<evidence type="ECO:0000256" key="6">
    <source>
        <dbReference type="SAM" id="Coils"/>
    </source>
</evidence>
<evidence type="ECO:0000259" key="8">
    <source>
        <dbReference type="PROSITE" id="PS50067"/>
    </source>
</evidence>
<dbReference type="SUPFAM" id="SSF52540">
    <property type="entry name" value="P-loop containing nucleoside triphosphate hydrolases"/>
    <property type="match status" value="1"/>
</dbReference>
<dbReference type="EMBL" id="DS985251">
    <property type="protein sequence ID" value="EDV21954.1"/>
    <property type="molecule type" value="Genomic_DNA"/>
</dbReference>
<comment type="subcellular location">
    <subcellularLocation>
        <location evidence="1">Cytoplasm</location>
        <location evidence="1">Cytoskeleton</location>
    </subcellularLocation>
</comment>
<proteinExistence type="inferred from homology"/>
<evidence type="ECO:0000256" key="2">
    <source>
        <dbReference type="ARBA" id="ARBA00022741"/>
    </source>
</evidence>
<evidence type="ECO:0000313" key="10">
    <source>
        <dbReference type="Proteomes" id="UP000009022"/>
    </source>
</evidence>
<dbReference type="OrthoDB" id="3176171at2759"/>
<gene>
    <name evidence="9" type="ORF">TRIADDRAFT_59470</name>
</gene>
<comment type="similarity">
    <text evidence="5">Belongs to the TRAFAC class myosin-kinesin ATPase superfamily. Kinesin family.</text>
</comment>
<name>B3S5T5_TRIAD</name>
<organism evidence="9 10">
    <name type="scientific">Trichoplax adhaerens</name>
    <name type="common">Trichoplax reptans</name>
    <dbReference type="NCBI Taxonomy" id="10228"/>
    <lineage>
        <taxon>Eukaryota</taxon>
        <taxon>Metazoa</taxon>
        <taxon>Placozoa</taxon>
        <taxon>Uniplacotomia</taxon>
        <taxon>Trichoplacea</taxon>
        <taxon>Trichoplacidae</taxon>
        <taxon>Trichoplax</taxon>
    </lineage>
</organism>
<dbReference type="GO" id="GO:0007018">
    <property type="term" value="P:microtubule-based movement"/>
    <property type="evidence" value="ECO:0000318"/>
    <property type="project" value="GO_Central"/>
</dbReference>
<feature type="coiled-coil region" evidence="6">
    <location>
        <begin position="374"/>
        <end position="404"/>
    </location>
</feature>
<feature type="region of interest" description="Disordered" evidence="7">
    <location>
        <begin position="1212"/>
        <end position="1234"/>
    </location>
</feature>
<keyword evidence="2 5" id="KW-0547">Nucleotide-binding</keyword>
<feature type="domain" description="Kinesin motor" evidence="8">
    <location>
        <begin position="6"/>
        <end position="359"/>
    </location>
</feature>
<dbReference type="FunCoup" id="B3S5T5">
    <property type="interactions" value="160"/>
</dbReference>
<evidence type="ECO:0000256" key="7">
    <source>
        <dbReference type="SAM" id="MobiDB-lite"/>
    </source>
</evidence>
<dbReference type="PANTHER" id="PTHR47969">
    <property type="entry name" value="CHROMOSOME-ASSOCIATED KINESIN KIF4A-RELATED"/>
    <property type="match status" value="1"/>
</dbReference>
<dbReference type="RefSeq" id="XP_002115591.1">
    <property type="nucleotide sequence ID" value="XM_002115555.1"/>
</dbReference>
<dbReference type="GO" id="GO:0008017">
    <property type="term" value="F:microtubule binding"/>
    <property type="evidence" value="ECO:0000318"/>
    <property type="project" value="GO_Central"/>
</dbReference>
<dbReference type="GO" id="GO:0005874">
    <property type="term" value="C:microtubule"/>
    <property type="evidence" value="ECO:0000318"/>
    <property type="project" value="GO_Central"/>
</dbReference>
<dbReference type="PROSITE" id="PS50067">
    <property type="entry name" value="KINESIN_MOTOR_2"/>
    <property type="match status" value="1"/>
</dbReference>
<feature type="coiled-coil region" evidence="6">
    <location>
        <begin position="1024"/>
        <end position="1100"/>
    </location>
</feature>
<dbReference type="GO" id="GO:0005871">
    <property type="term" value="C:kinesin complex"/>
    <property type="evidence" value="ECO:0000318"/>
    <property type="project" value="GO_Central"/>
</dbReference>
<keyword evidence="10" id="KW-1185">Reference proteome</keyword>
<feature type="binding site" evidence="5">
    <location>
        <begin position="85"/>
        <end position="92"/>
    </location>
    <ligand>
        <name>ATP</name>
        <dbReference type="ChEBI" id="CHEBI:30616"/>
    </ligand>
</feature>
<dbReference type="OMA" id="YVIMNTF"/>
<dbReference type="GeneID" id="6756701"/>
<dbReference type="PANTHER" id="PTHR47969:SF25">
    <property type="entry name" value="KINESIN MOTOR DOMAIN-CONTAINING PROTEIN"/>
    <property type="match status" value="1"/>
</dbReference>
<keyword evidence="4" id="KW-0206">Cytoskeleton</keyword>
<reference evidence="9 10" key="1">
    <citation type="journal article" date="2008" name="Nature">
        <title>The Trichoplax genome and the nature of placozoans.</title>
        <authorList>
            <person name="Srivastava M."/>
            <person name="Begovic E."/>
            <person name="Chapman J."/>
            <person name="Putnam N.H."/>
            <person name="Hellsten U."/>
            <person name="Kawashima T."/>
            <person name="Kuo A."/>
            <person name="Mitros T."/>
            <person name="Salamov A."/>
            <person name="Carpenter M.L."/>
            <person name="Signorovitch A.Y."/>
            <person name="Moreno M.A."/>
            <person name="Kamm K."/>
            <person name="Grimwood J."/>
            <person name="Schmutz J."/>
            <person name="Shapiro H."/>
            <person name="Grigoriev I.V."/>
            <person name="Buss L.W."/>
            <person name="Schierwater B."/>
            <person name="Dellaporta S.L."/>
            <person name="Rokhsar D.S."/>
        </authorList>
    </citation>
    <scope>NUCLEOTIDE SEQUENCE [LARGE SCALE GENOMIC DNA]</scope>
    <source>
        <strain evidence="9 10">Grell-BS-1999</strain>
    </source>
</reference>
<dbReference type="FunFam" id="3.40.850.10:FF:000157">
    <property type="entry name" value="Kinesin family member 27"/>
    <property type="match status" value="1"/>
</dbReference>
<dbReference type="Pfam" id="PF00225">
    <property type="entry name" value="Kinesin"/>
    <property type="match status" value="1"/>
</dbReference>
<dbReference type="CTD" id="6756701"/>
<dbReference type="InterPro" id="IPR036961">
    <property type="entry name" value="Kinesin_motor_dom_sf"/>
</dbReference>
<dbReference type="Gene3D" id="3.40.850.10">
    <property type="entry name" value="Kinesin motor domain"/>
    <property type="match status" value="1"/>
</dbReference>